<protein>
    <submittedName>
        <fullName evidence="3">Uncharacterized protein LOC106804711</fullName>
    </submittedName>
</protein>
<evidence type="ECO:0000313" key="2">
    <source>
        <dbReference type="Proteomes" id="UP000695022"/>
    </source>
</evidence>
<feature type="region of interest" description="Disordered" evidence="1">
    <location>
        <begin position="224"/>
        <end position="289"/>
    </location>
</feature>
<feature type="compositionally biased region" description="Low complexity" evidence="1">
    <location>
        <begin position="238"/>
        <end position="251"/>
    </location>
</feature>
<dbReference type="RefSeq" id="XP_014661487.1">
    <property type="nucleotide sequence ID" value="XM_014806001.1"/>
</dbReference>
<evidence type="ECO:0000256" key="1">
    <source>
        <dbReference type="SAM" id="MobiDB-lite"/>
    </source>
</evidence>
<evidence type="ECO:0000313" key="3">
    <source>
        <dbReference type="RefSeq" id="XP_014661487.1"/>
    </source>
</evidence>
<accession>A0ABM1DNG6</accession>
<proteinExistence type="predicted"/>
<sequence>MYGTDHDGSRVTGSYCTSRLADFVLDPDVASIRSFLAELHHETSVTRWCCPLDDAQKFMLRSEVFHDEPAAVLSYYEIYDKLKERLPTIWDSGELKADEWFSIFGQNCPVRQANFLRDSGIAGAIAWALDTTDVSDVYSNIVCPPWQAITRASSTIGGRFVEVDYSDGDVYPQPWSSKVLNIATGYGTNNGLAIPYSCSVANNTPHAQQQCALNAKSKRVPWGTQVTRIKPVKSDEISSSPDNSTDPTSTDCQVKVSGANSSTTLAAPTARKPAKTGQKPKAKSVKMVDKSTQTSSFQLYVRRSSSRTPSPVPAALRLREAEMRRRQGARASSDVIVRSPPAMATKDLLALEEDTTKAIFSDLVNEMFPAVDCRDESTNLFRSLNSRQQQRCIVMVVTLLVIFFSIVV</sequence>
<dbReference type="GeneID" id="106804711"/>
<name>A0ABM1DNG6_PRICU</name>
<keyword evidence="2" id="KW-1185">Reference proteome</keyword>
<feature type="compositionally biased region" description="Basic residues" evidence="1">
    <location>
        <begin position="272"/>
        <end position="284"/>
    </location>
</feature>
<gene>
    <name evidence="3" type="primary">LOC106804711</name>
</gene>
<dbReference type="Proteomes" id="UP000695022">
    <property type="component" value="Unplaced"/>
</dbReference>
<organism evidence="2 3">
    <name type="scientific">Priapulus caudatus</name>
    <name type="common">Priapulid worm</name>
    <dbReference type="NCBI Taxonomy" id="37621"/>
    <lineage>
        <taxon>Eukaryota</taxon>
        <taxon>Metazoa</taxon>
        <taxon>Ecdysozoa</taxon>
        <taxon>Scalidophora</taxon>
        <taxon>Priapulida</taxon>
        <taxon>Priapulimorpha</taxon>
        <taxon>Priapulimorphida</taxon>
        <taxon>Priapulidae</taxon>
        <taxon>Priapulus</taxon>
    </lineage>
</organism>
<reference evidence="3" key="1">
    <citation type="submission" date="2025-08" db="UniProtKB">
        <authorList>
            <consortium name="RefSeq"/>
        </authorList>
    </citation>
    <scope>IDENTIFICATION</scope>
</reference>